<evidence type="ECO:0000313" key="7">
    <source>
        <dbReference type="EMBL" id="KAK9275784.1"/>
    </source>
</evidence>
<evidence type="ECO:0000256" key="4">
    <source>
        <dbReference type="ARBA" id="ARBA00023163"/>
    </source>
</evidence>
<evidence type="ECO:0000256" key="1">
    <source>
        <dbReference type="ARBA" id="ARBA00004123"/>
    </source>
</evidence>
<keyword evidence="3" id="KW-0238">DNA-binding</keyword>
<feature type="compositionally biased region" description="Polar residues" evidence="6">
    <location>
        <begin position="161"/>
        <end position="172"/>
    </location>
</feature>
<proteinExistence type="predicted"/>
<dbReference type="GO" id="GO:0003677">
    <property type="term" value="F:DNA binding"/>
    <property type="evidence" value="ECO:0007669"/>
    <property type="project" value="UniProtKB-KW"/>
</dbReference>
<dbReference type="Gene3D" id="2.40.330.10">
    <property type="entry name" value="DNA-binding pseudobarrel domain"/>
    <property type="match status" value="1"/>
</dbReference>
<gene>
    <name evidence="7" type="ORF">L1049_023053</name>
</gene>
<evidence type="ECO:0000256" key="6">
    <source>
        <dbReference type="SAM" id="MobiDB-lite"/>
    </source>
</evidence>
<name>A0AAP0WPR2_LIQFO</name>
<keyword evidence="2" id="KW-0805">Transcription regulation</keyword>
<evidence type="ECO:0000313" key="8">
    <source>
        <dbReference type="Proteomes" id="UP001415857"/>
    </source>
</evidence>
<dbReference type="GO" id="GO:0005634">
    <property type="term" value="C:nucleus"/>
    <property type="evidence" value="ECO:0007669"/>
    <property type="project" value="UniProtKB-SubCell"/>
</dbReference>
<dbReference type="SUPFAM" id="SSF101936">
    <property type="entry name" value="DNA-binding pseudobarrel domain"/>
    <property type="match status" value="1"/>
</dbReference>
<feature type="compositionally biased region" description="Low complexity" evidence="6">
    <location>
        <begin position="136"/>
        <end position="148"/>
    </location>
</feature>
<comment type="subcellular location">
    <subcellularLocation>
        <location evidence="1">Nucleus</location>
    </subcellularLocation>
</comment>
<keyword evidence="8" id="KW-1185">Reference proteome</keyword>
<sequence>MGGSDVKLLIQKLLYVTDVSRGHNHLSMLLSQIRAEFLTDGEKAVMNTQIGKRCEEIEVRLIDPSLNERTICLKKWVMRKSAENFSSCYVLVKTWNMVVSDNNLQSTNVVQLWSFQVGSELCFALVECGRRGEGSSGTSGKSYGKSDSIYTRKKGEDGDNSSKNGGEGASSSHRSEGQDGASSSKKSGEDASTCPEN</sequence>
<accession>A0AAP0WPR2</accession>
<evidence type="ECO:0008006" key="9">
    <source>
        <dbReference type="Google" id="ProtNLM"/>
    </source>
</evidence>
<dbReference type="Proteomes" id="UP001415857">
    <property type="component" value="Unassembled WGS sequence"/>
</dbReference>
<keyword evidence="4" id="KW-0804">Transcription</keyword>
<organism evidence="7 8">
    <name type="scientific">Liquidambar formosana</name>
    <name type="common">Formosan gum</name>
    <dbReference type="NCBI Taxonomy" id="63359"/>
    <lineage>
        <taxon>Eukaryota</taxon>
        <taxon>Viridiplantae</taxon>
        <taxon>Streptophyta</taxon>
        <taxon>Embryophyta</taxon>
        <taxon>Tracheophyta</taxon>
        <taxon>Spermatophyta</taxon>
        <taxon>Magnoliopsida</taxon>
        <taxon>eudicotyledons</taxon>
        <taxon>Gunneridae</taxon>
        <taxon>Pentapetalae</taxon>
        <taxon>Saxifragales</taxon>
        <taxon>Altingiaceae</taxon>
        <taxon>Liquidambar</taxon>
    </lineage>
</organism>
<dbReference type="InterPro" id="IPR015300">
    <property type="entry name" value="DNA-bd_pseudobarrel_sf"/>
</dbReference>
<dbReference type="InterPro" id="IPR005508">
    <property type="entry name" value="At2g31720-like"/>
</dbReference>
<feature type="region of interest" description="Disordered" evidence="6">
    <location>
        <begin position="131"/>
        <end position="197"/>
    </location>
</feature>
<dbReference type="PANTHER" id="PTHR31541">
    <property type="entry name" value="B3 DOMAIN PLANT PROTEIN-RELATED"/>
    <property type="match status" value="1"/>
</dbReference>
<evidence type="ECO:0000256" key="5">
    <source>
        <dbReference type="ARBA" id="ARBA00023242"/>
    </source>
</evidence>
<keyword evidence="5" id="KW-0539">Nucleus</keyword>
<dbReference type="PANTHER" id="PTHR31541:SF25">
    <property type="entry name" value="GAMMA-GLIADIN B"/>
    <property type="match status" value="1"/>
</dbReference>
<dbReference type="EMBL" id="JBBPBK010000011">
    <property type="protein sequence ID" value="KAK9275784.1"/>
    <property type="molecule type" value="Genomic_DNA"/>
</dbReference>
<reference evidence="7 8" key="1">
    <citation type="journal article" date="2024" name="Plant J.">
        <title>Genome sequences and population genomics reveal climatic adaptation and genomic divergence between two closely related sweetgum species.</title>
        <authorList>
            <person name="Xu W.Q."/>
            <person name="Ren C.Q."/>
            <person name="Zhang X.Y."/>
            <person name="Comes H.P."/>
            <person name="Liu X.H."/>
            <person name="Li Y.G."/>
            <person name="Kettle C.J."/>
            <person name="Jalonen R."/>
            <person name="Gaisberger H."/>
            <person name="Ma Y.Z."/>
            <person name="Qiu Y.X."/>
        </authorList>
    </citation>
    <scope>NUCLEOTIDE SEQUENCE [LARGE SCALE GENOMIC DNA]</scope>
    <source>
        <strain evidence="7">Hangzhou</strain>
    </source>
</reference>
<evidence type="ECO:0000256" key="2">
    <source>
        <dbReference type="ARBA" id="ARBA00023015"/>
    </source>
</evidence>
<evidence type="ECO:0000256" key="3">
    <source>
        <dbReference type="ARBA" id="ARBA00023125"/>
    </source>
</evidence>
<protein>
    <recommendedName>
        <fullName evidence="9">B3 domain-containing protein</fullName>
    </recommendedName>
</protein>
<comment type="caution">
    <text evidence="7">The sequence shown here is derived from an EMBL/GenBank/DDBJ whole genome shotgun (WGS) entry which is preliminary data.</text>
</comment>
<dbReference type="Pfam" id="PF03754">
    <property type="entry name" value="At2g31720-like"/>
    <property type="match status" value="1"/>
</dbReference>
<dbReference type="AlphaFoldDB" id="A0AAP0WPR2"/>